<dbReference type="AlphaFoldDB" id="A0A068RSC7"/>
<gene>
    <name evidence="1" type="ORF">LCOR_04351.1</name>
</gene>
<dbReference type="EMBL" id="CBTN010000015">
    <property type="protein sequence ID" value="CDH52924.1"/>
    <property type="molecule type" value="Genomic_DNA"/>
</dbReference>
<sequence>MAYAQSTTTPAFLDNPPSLVRTFGAYNTHNFCNPFYFSMTSPSSQQPTGRRSWANVVHNKVSRFTKKKVMRKLDVQDKQDRSSLVEAYRTIRKLGLILGARTISRSRNPRALLIEVRYVNDEHLDAAVNTSVTYDNSTYRATRAISIDADITNVNFSHLPFLPENVIRDALNETMSQYGRVCQIRLYVESETETFEGEATVILDRVTPAEAMQSDNGSYYRPLTRFIHIDAWDEIFPTSWKNASPVCRYCRTEDLLLYYPQPPSNVTAFIPAAVVSKVFTPLSQTAFTALSLYYNTRSLAHSSATTKRSSRCYYQCLLYFIVSSYLQQLALIHTDHNGWDAIPAIKYTAIQVIFICLGCDGRKMTKKGLTSSRMEKRAYQQRLHGCLQPTLWI</sequence>
<reference evidence="1" key="1">
    <citation type="submission" date="2013-08" db="EMBL/GenBank/DDBJ databases">
        <title>Gene expansion shapes genome architecture in the human pathogen Lichtheimia corymbifera: an evolutionary genomics analysis in the ancient terrestrial Mucorales (Mucoromycotina).</title>
        <authorList>
            <person name="Schwartze V.U."/>
            <person name="Winter S."/>
            <person name="Shelest E."/>
            <person name="Marcet-Houben M."/>
            <person name="Horn F."/>
            <person name="Wehner S."/>
            <person name="Hoffmann K."/>
            <person name="Riege K."/>
            <person name="Sammeth M."/>
            <person name="Nowrousian M."/>
            <person name="Valiante V."/>
            <person name="Linde J."/>
            <person name="Jacobsen I.D."/>
            <person name="Marz M."/>
            <person name="Brakhage A.A."/>
            <person name="Gabaldon T."/>
            <person name="Bocker S."/>
            <person name="Voigt K."/>
        </authorList>
    </citation>
    <scope>NUCLEOTIDE SEQUENCE [LARGE SCALE GENOMIC DNA]</scope>
    <source>
        <strain evidence="1">FSU 9682</strain>
    </source>
</reference>
<comment type="caution">
    <text evidence="1">The sequence shown here is derived from an EMBL/GenBank/DDBJ whole genome shotgun (WGS) entry which is preliminary data.</text>
</comment>
<keyword evidence="2" id="KW-1185">Reference proteome</keyword>
<evidence type="ECO:0000313" key="2">
    <source>
        <dbReference type="Proteomes" id="UP000027586"/>
    </source>
</evidence>
<dbReference type="VEuPathDB" id="FungiDB:LCOR_04351.1"/>
<name>A0A068RSC7_9FUNG</name>
<proteinExistence type="predicted"/>
<evidence type="ECO:0000313" key="1">
    <source>
        <dbReference type="EMBL" id="CDH52924.1"/>
    </source>
</evidence>
<accession>A0A068RSC7</accession>
<dbReference type="OrthoDB" id="2286764at2759"/>
<organism evidence="1 2">
    <name type="scientific">Lichtheimia corymbifera JMRC:FSU:9682</name>
    <dbReference type="NCBI Taxonomy" id="1263082"/>
    <lineage>
        <taxon>Eukaryota</taxon>
        <taxon>Fungi</taxon>
        <taxon>Fungi incertae sedis</taxon>
        <taxon>Mucoromycota</taxon>
        <taxon>Mucoromycotina</taxon>
        <taxon>Mucoromycetes</taxon>
        <taxon>Mucorales</taxon>
        <taxon>Lichtheimiaceae</taxon>
        <taxon>Lichtheimia</taxon>
    </lineage>
</organism>
<protein>
    <submittedName>
        <fullName evidence="1">Uncharacterized protein</fullName>
    </submittedName>
</protein>
<dbReference type="Proteomes" id="UP000027586">
    <property type="component" value="Unassembled WGS sequence"/>
</dbReference>